<accession>A0ABN9SMM2</accession>
<sequence>LPFKATVGDIRAFLGDFAAELDGEDAGVWSGCKRVHISFSSSAPIRYLVKYFCFI</sequence>
<comment type="caution">
    <text evidence="1">The sequence shown here is derived from an EMBL/GenBank/DDBJ whole genome shotgun (WGS) entry which is preliminary data.</text>
</comment>
<feature type="non-terminal residue" evidence="1">
    <location>
        <position position="1"/>
    </location>
</feature>
<protein>
    <submittedName>
        <fullName evidence="1">Uncharacterized protein</fullName>
    </submittedName>
</protein>
<keyword evidence="2" id="KW-1185">Reference proteome</keyword>
<evidence type="ECO:0000313" key="2">
    <source>
        <dbReference type="Proteomes" id="UP001189429"/>
    </source>
</evidence>
<evidence type="ECO:0000313" key="1">
    <source>
        <dbReference type="EMBL" id="CAK0833070.1"/>
    </source>
</evidence>
<feature type="non-terminal residue" evidence="1">
    <location>
        <position position="55"/>
    </location>
</feature>
<name>A0ABN9SMM2_9DINO</name>
<dbReference type="EMBL" id="CAUYUJ010012016">
    <property type="protein sequence ID" value="CAK0833070.1"/>
    <property type="molecule type" value="Genomic_DNA"/>
</dbReference>
<dbReference type="Proteomes" id="UP001189429">
    <property type="component" value="Unassembled WGS sequence"/>
</dbReference>
<proteinExistence type="predicted"/>
<reference evidence="1" key="1">
    <citation type="submission" date="2023-10" db="EMBL/GenBank/DDBJ databases">
        <authorList>
            <person name="Chen Y."/>
            <person name="Shah S."/>
            <person name="Dougan E. K."/>
            <person name="Thang M."/>
            <person name="Chan C."/>
        </authorList>
    </citation>
    <scope>NUCLEOTIDE SEQUENCE [LARGE SCALE GENOMIC DNA]</scope>
</reference>
<organism evidence="1 2">
    <name type="scientific">Prorocentrum cordatum</name>
    <dbReference type="NCBI Taxonomy" id="2364126"/>
    <lineage>
        <taxon>Eukaryota</taxon>
        <taxon>Sar</taxon>
        <taxon>Alveolata</taxon>
        <taxon>Dinophyceae</taxon>
        <taxon>Prorocentrales</taxon>
        <taxon>Prorocentraceae</taxon>
        <taxon>Prorocentrum</taxon>
    </lineage>
</organism>
<gene>
    <name evidence="1" type="ORF">PCOR1329_LOCUS30897</name>
</gene>